<evidence type="ECO:0000256" key="2">
    <source>
        <dbReference type="ARBA" id="ARBA00001997"/>
    </source>
</evidence>
<comment type="catalytic activity">
    <reaction evidence="1 7">
        <text>dTDP-4-dehydro-6-deoxy-alpha-D-glucose = dTDP-4-dehydro-beta-L-rhamnose</text>
        <dbReference type="Rhea" id="RHEA:16969"/>
        <dbReference type="ChEBI" id="CHEBI:57649"/>
        <dbReference type="ChEBI" id="CHEBI:62830"/>
        <dbReference type="EC" id="5.1.3.13"/>
    </reaction>
</comment>
<evidence type="ECO:0000256" key="7">
    <source>
        <dbReference type="RuleBase" id="RU364069"/>
    </source>
</evidence>
<evidence type="ECO:0000313" key="8">
    <source>
        <dbReference type="EMBL" id="SEL51304.1"/>
    </source>
</evidence>
<dbReference type="NCBIfam" id="TIGR01221">
    <property type="entry name" value="rmlC"/>
    <property type="match status" value="1"/>
</dbReference>
<dbReference type="RefSeq" id="WP_091834813.1">
    <property type="nucleotide sequence ID" value="NZ_FOAN01000004.1"/>
</dbReference>
<proteinExistence type="inferred from homology"/>
<sequence length="192" mass="20574">MSKFAFEPLAIPAVVLIKPKKFGDARGYFLETYSVEAFAAAGIDAVFVQDNQSLSVTRGVVRGLHFQGPPAPQAKLIRVLRGAIFDVTVDIRVGSPSYGRWCATTLTAEGAEQLLVPRGFAHGFCTLEPNTEVVYKVDGPYAPETEGGIAWNDPDLAIDWPVAAAEAQLSGKDAALPGFAGFASPFRYEARP</sequence>
<accession>A0A1H7QUA9</accession>
<feature type="active site" description="Proton donor" evidence="5">
    <location>
        <position position="135"/>
    </location>
</feature>
<comment type="pathway">
    <text evidence="7">Carbohydrate biosynthesis; dTDP-L-rhamnose biosynthesis.</text>
</comment>
<reference evidence="9" key="1">
    <citation type="submission" date="2016-10" db="EMBL/GenBank/DDBJ databases">
        <authorList>
            <person name="Varghese N."/>
            <person name="Submissions S."/>
        </authorList>
    </citation>
    <scope>NUCLEOTIDE SEQUENCE [LARGE SCALE GENOMIC DNA]</scope>
    <source>
        <strain evidence="9">LMG 26383,CCUG 61248,R- 45681</strain>
    </source>
</reference>
<dbReference type="InterPro" id="IPR011051">
    <property type="entry name" value="RmlC_Cupin_sf"/>
</dbReference>
<dbReference type="Gene3D" id="2.60.120.10">
    <property type="entry name" value="Jelly Rolls"/>
    <property type="match status" value="1"/>
</dbReference>
<dbReference type="OrthoDB" id="9800680at2"/>
<dbReference type="CDD" id="cd00438">
    <property type="entry name" value="cupin_RmlC"/>
    <property type="match status" value="1"/>
</dbReference>
<evidence type="ECO:0000256" key="3">
    <source>
        <dbReference type="ARBA" id="ARBA00012098"/>
    </source>
</evidence>
<gene>
    <name evidence="8" type="ORF">SAMN04515666_104128</name>
</gene>
<feature type="site" description="Participates in a stacking interaction with the thymidine ring of dTDP-4-oxo-6-deoxyglucose" evidence="6">
    <location>
        <position position="141"/>
    </location>
</feature>
<evidence type="ECO:0000256" key="6">
    <source>
        <dbReference type="PIRSR" id="PIRSR600888-3"/>
    </source>
</evidence>
<evidence type="ECO:0000313" key="9">
    <source>
        <dbReference type="Proteomes" id="UP000199664"/>
    </source>
</evidence>
<evidence type="ECO:0000256" key="4">
    <source>
        <dbReference type="ARBA" id="ARBA00019595"/>
    </source>
</evidence>
<dbReference type="GO" id="GO:0000271">
    <property type="term" value="P:polysaccharide biosynthetic process"/>
    <property type="evidence" value="ECO:0007669"/>
    <property type="project" value="TreeGrafter"/>
</dbReference>
<keyword evidence="7" id="KW-0413">Isomerase</keyword>
<protein>
    <recommendedName>
        <fullName evidence="4 7">dTDP-4-dehydrorhamnose 3,5-epimerase</fullName>
        <ecNumber evidence="3 7">5.1.3.13</ecNumber>
    </recommendedName>
    <alternativeName>
        <fullName evidence="7">Thymidine diphospho-4-keto-rhamnose 3,5-epimerase</fullName>
    </alternativeName>
</protein>
<dbReference type="GO" id="GO:0019305">
    <property type="term" value="P:dTDP-rhamnose biosynthetic process"/>
    <property type="evidence" value="ECO:0007669"/>
    <property type="project" value="UniProtKB-UniRule"/>
</dbReference>
<dbReference type="InterPro" id="IPR000888">
    <property type="entry name" value="RmlC-like"/>
</dbReference>
<comment type="function">
    <text evidence="2 7">Catalyzes the epimerization of the C3' and C5'positions of dTDP-6-deoxy-D-xylo-4-hexulose, forming dTDP-6-deoxy-L-lyxo-4-hexulose.</text>
</comment>
<dbReference type="UniPathway" id="UPA00124"/>
<dbReference type="GO" id="GO:0005829">
    <property type="term" value="C:cytosol"/>
    <property type="evidence" value="ECO:0007669"/>
    <property type="project" value="TreeGrafter"/>
</dbReference>
<dbReference type="Pfam" id="PF00908">
    <property type="entry name" value="dTDP_sugar_isom"/>
    <property type="match status" value="1"/>
</dbReference>
<feature type="active site" description="Proton acceptor" evidence="5">
    <location>
        <position position="65"/>
    </location>
</feature>
<dbReference type="PANTHER" id="PTHR21047:SF2">
    <property type="entry name" value="THYMIDINE DIPHOSPHO-4-KETO-RHAMNOSE 3,5-EPIMERASE"/>
    <property type="match status" value="1"/>
</dbReference>
<dbReference type="GO" id="GO:0008830">
    <property type="term" value="F:dTDP-4-dehydrorhamnose 3,5-epimerase activity"/>
    <property type="evidence" value="ECO:0007669"/>
    <property type="project" value="UniProtKB-UniRule"/>
</dbReference>
<dbReference type="STRING" id="1036779.SAMN04515666_104128"/>
<dbReference type="PANTHER" id="PTHR21047">
    <property type="entry name" value="DTDP-6-DEOXY-D-GLUCOSE-3,5 EPIMERASE"/>
    <property type="match status" value="1"/>
</dbReference>
<dbReference type="EMBL" id="FOAN01000004">
    <property type="protein sequence ID" value="SEL51304.1"/>
    <property type="molecule type" value="Genomic_DNA"/>
</dbReference>
<evidence type="ECO:0000256" key="1">
    <source>
        <dbReference type="ARBA" id="ARBA00001298"/>
    </source>
</evidence>
<evidence type="ECO:0000256" key="5">
    <source>
        <dbReference type="PIRSR" id="PIRSR600888-1"/>
    </source>
</evidence>
<comment type="similarity">
    <text evidence="7">Belongs to the dTDP-4-dehydrorhamnose 3,5-epimerase family.</text>
</comment>
<dbReference type="InterPro" id="IPR014710">
    <property type="entry name" value="RmlC-like_jellyroll"/>
</dbReference>
<organism evidence="8 9">
    <name type="scientific">Bosea lupini</name>
    <dbReference type="NCBI Taxonomy" id="1036779"/>
    <lineage>
        <taxon>Bacteria</taxon>
        <taxon>Pseudomonadati</taxon>
        <taxon>Pseudomonadota</taxon>
        <taxon>Alphaproteobacteria</taxon>
        <taxon>Hyphomicrobiales</taxon>
        <taxon>Boseaceae</taxon>
        <taxon>Bosea</taxon>
    </lineage>
</organism>
<dbReference type="SUPFAM" id="SSF51182">
    <property type="entry name" value="RmlC-like cupins"/>
    <property type="match status" value="1"/>
</dbReference>
<dbReference type="AlphaFoldDB" id="A0A1H7QUA9"/>
<keyword evidence="9" id="KW-1185">Reference proteome</keyword>
<name>A0A1H7QUA9_9HYPH</name>
<dbReference type="Proteomes" id="UP000199664">
    <property type="component" value="Unassembled WGS sequence"/>
</dbReference>
<comment type="subunit">
    <text evidence="7">Homodimer.</text>
</comment>
<dbReference type="EC" id="5.1.3.13" evidence="3 7"/>